<evidence type="ECO:0000313" key="3">
    <source>
        <dbReference type="EMBL" id="RXK12309.1"/>
    </source>
</evidence>
<name>A0A4Q1B308_9BACT</name>
<keyword evidence="1" id="KW-0808">Transferase</keyword>
<dbReference type="SUPFAM" id="SSF53756">
    <property type="entry name" value="UDP-Glycosyltransferase/glycogen phosphorylase"/>
    <property type="match status" value="1"/>
</dbReference>
<feature type="domain" description="Glycosyl transferase family 1" evidence="2">
    <location>
        <begin position="106"/>
        <end position="253"/>
    </location>
</feature>
<dbReference type="Pfam" id="PF00534">
    <property type="entry name" value="Glycos_transf_1"/>
    <property type="match status" value="1"/>
</dbReference>
<gene>
    <name evidence="3" type="ORF">CP965_11130</name>
</gene>
<evidence type="ECO:0000313" key="4">
    <source>
        <dbReference type="Proteomes" id="UP000289718"/>
    </source>
</evidence>
<organism evidence="3 4">
    <name type="scientific">Halarcobacter mediterraneus</name>
    <dbReference type="NCBI Taxonomy" id="2023153"/>
    <lineage>
        <taxon>Bacteria</taxon>
        <taxon>Pseudomonadati</taxon>
        <taxon>Campylobacterota</taxon>
        <taxon>Epsilonproteobacteria</taxon>
        <taxon>Campylobacterales</taxon>
        <taxon>Arcobacteraceae</taxon>
        <taxon>Halarcobacter</taxon>
    </lineage>
</organism>
<dbReference type="OrthoDB" id="433681at2"/>
<proteinExistence type="predicted"/>
<dbReference type="EMBL" id="NXIE01000004">
    <property type="protein sequence ID" value="RXK12309.1"/>
    <property type="molecule type" value="Genomic_DNA"/>
</dbReference>
<dbReference type="AlphaFoldDB" id="A0A4Q1B308"/>
<dbReference type="GO" id="GO:0009103">
    <property type="term" value="P:lipopolysaccharide biosynthetic process"/>
    <property type="evidence" value="ECO:0007669"/>
    <property type="project" value="TreeGrafter"/>
</dbReference>
<dbReference type="PANTHER" id="PTHR46401">
    <property type="entry name" value="GLYCOSYLTRANSFERASE WBBK-RELATED"/>
    <property type="match status" value="1"/>
</dbReference>
<accession>A0A4Q1B308</accession>
<evidence type="ECO:0000259" key="2">
    <source>
        <dbReference type="Pfam" id="PF00534"/>
    </source>
</evidence>
<dbReference type="InterPro" id="IPR001296">
    <property type="entry name" value="Glyco_trans_1"/>
</dbReference>
<dbReference type="Gene3D" id="3.40.50.2000">
    <property type="entry name" value="Glycogen Phosphorylase B"/>
    <property type="match status" value="2"/>
</dbReference>
<evidence type="ECO:0000256" key="1">
    <source>
        <dbReference type="ARBA" id="ARBA00022679"/>
    </source>
</evidence>
<protein>
    <recommendedName>
        <fullName evidence="2">Glycosyl transferase family 1 domain-containing protein</fullName>
    </recommendedName>
</protein>
<sequence>MLTINYKKRTFFISKLLEQENIKELKKPSFFSKVLGKKEFADIYFHSGEFDKEALENIEKAKKVFVNSQTVHHQLLRVLQTNLDKVEVLYPSINIEYKKPKEIKQKFCEEQNIDPKKKIIFFTGKNFKTSGVKEFISTILQLNAQDFIAVIEGDKKQITSLKFQLSKINIEDKILLLDNYERKDELFLASDIFILPTHSKNFASNVLKAMFCKCAVFVPATNPAKELVDVFAMMESPLDRSMQFKVDALLQNKADLKLIKKQNRNIALEHTLEKSLEKVNEVITSI</sequence>
<dbReference type="RefSeq" id="WP_129062178.1">
    <property type="nucleotide sequence ID" value="NZ_NXIE01000004.1"/>
</dbReference>
<comment type="caution">
    <text evidence="3">The sequence shown here is derived from an EMBL/GenBank/DDBJ whole genome shotgun (WGS) entry which is preliminary data.</text>
</comment>
<dbReference type="PANTHER" id="PTHR46401:SF2">
    <property type="entry name" value="GLYCOSYLTRANSFERASE WBBK-RELATED"/>
    <property type="match status" value="1"/>
</dbReference>
<dbReference type="Proteomes" id="UP000289718">
    <property type="component" value="Unassembled WGS sequence"/>
</dbReference>
<dbReference type="GO" id="GO:0016757">
    <property type="term" value="F:glycosyltransferase activity"/>
    <property type="evidence" value="ECO:0007669"/>
    <property type="project" value="InterPro"/>
</dbReference>
<reference evidence="3 4" key="1">
    <citation type="submission" date="2017-09" db="EMBL/GenBank/DDBJ databases">
        <title>Genomics of the genus Arcobacter.</title>
        <authorList>
            <person name="Perez-Cataluna A."/>
            <person name="Figueras M.J."/>
            <person name="Salas-Masso N."/>
        </authorList>
    </citation>
    <scope>NUCLEOTIDE SEQUENCE [LARGE SCALE GENOMIC DNA]</scope>
    <source>
        <strain evidence="3 4">F156-34</strain>
    </source>
</reference>
<keyword evidence="4" id="KW-1185">Reference proteome</keyword>